<name>A0A2V0RME8_9ZZZZ</name>
<proteinExistence type="predicted"/>
<protein>
    <submittedName>
        <fullName evidence="1">Uncharacterized protein</fullName>
    </submittedName>
</protein>
<evidence type="ECO:0000313" key="1">
    <source>
        <dbReference type="EMBL" id="GBH22120.1"/>
    </source>
</evidence>
<organism evidence="1">
    <name type="scientific">viral metagenome</name>
    <dbReference type="NCBI Taxonomy" id="1070528"/>
    <lineage>
        <taxon>unclassified sequences</taxon>
        <taxon>metagenomes</taxon>
        <taxon>organismal metagenomes</taxon>
    </lineage>
</organism>
<comment type="caution">
    <text evidence="1">The sequence shown here is derived from an EMBL/GenBank/DDBJ whole genome shotgun (WGS) entry which is preliminary data.</text>
</comment>
<sequence length="213" mass="24521">MERFVLELVASYLRKRTIANGKLSTDLVSVIPYYLRNSRNDDWDICERINDDNWTYFALVMALEGSSGTVTFVGVNTGIAYVLHETWNDEPFDMMETAKMSGAIEFIPRFIRMYFRITNGIVEVERCSFRLGQVYEIYGGDDDISIWSIPLILGFGYEIDLTMDDMVDENVFSKLITLVNANKKRIITEGRNIFKYLSFPGIGKRSMCGVEFQ</sequence>
<dbReference type="AlphaFoldDB" id="A0A2V0RME8"/>
<reference evidence="1" key="1">
    <citation type="submission" date="2017-04" db="EMBL/GenBank/DDBJ databases">
        <title>Unveiling RNA virosphere associated with marine microorganisms.</title>
        <authorList>
            <person name="Urayama S."/>
            <person name="Takaki Y."/>
            <person name="Nishi S."/>
            <person name="Yoshida Y."/>
            <person name="Deguchi S."/>
            <person name="Takai K."/>
            <person name="Nunoura T."/>
        </authorList>
    </citation>
    <scope>NUCLEOTIDE SEQUENCE</scope>
</reference>
<accession>A0A2V0RME8</accession>
<dbReference type="EMBL" id="BDQA01000663">
    <property type="protein sequence ID" value="GBH22120.1"/>
    <property type="molecule type" value="Genomic_RNA"/>
</dbReference>